<gene>
    <name evidence="4" type="ORF">L195_g008876</name>
</gene>
<feature type="region of interest" description="Disordered" evidence="1">
    <location>
        <begin position="545"/>
        <end position="572"/>
    </location>
</feature>
<dbReference type="AlphaFoldDB" id="A0A2K3PAD5"/>
<comment type="caution">
    <text evidence="4">The sequence shown here is derived from an EMBL/GenBank/DDBJ whole genome shotgun (WGS) entry which is preliminary data.</text>
</comment>
<organism evidence="4 5">
    <name type="scientific">Trifolium pratense</name>
    <name type="common">Red clover</name>
    <dbReference type="NCBI Taxonomy" id="57577"/>
    <lineage>
        <taxon>Eukaryota</taxon>
        <taxon>Viridiplantae</taxon>
        <taxon>Streptophyta</taxon>
        <taxon>Embryophyta</taxon>
        <taxon>Tracheophyta</taxon>
        <taxon>Spermatophyta</taxon>
        <taxon>Magnoliopsida</taxon>
        <taxon>eudicotyledons</taxon>
        <taxon>Gunneridae</taxon>
        <taxon>Pentapetalae</taxon>
        <taxon>rosids</taxon>
        <taxon>fabids</taxon>
        <taxon>Fabales</taxon>
        <taxon>Fabaceae</taxon>
        <taxon>Papilionoideae</taxon>
        <taxon>50 kb inversion clade</taxon>
        <taxon>NPAAA clade</taxon>
        <taxon>Hologalegina</taxon>
        <taxon>IRL clade</taxon>
        <taxon>Trifolieae</taxon>
        <taxon>Trifolium</taxon>
    </lineage>
</organism>
<feature type="compositionally biased region" description="Low complexity" evidence="1">
    <location>
        <begin position="632"/>
        <end position="643"/>
    </location>
</feature>
<evidence type="ECO:0000259" key="2">
    <source>
        <dbReference type="Pfam" id="PF12552"/>
    </source>
</evidence>
<name>A0A2K3PAD5_TRIPR</name>
<evidence type="ECO:0000259" key="3">
    <source>
        <dbReference type="Pfam" id="PF14309"/>
    </source>
</evidence>
<dbReference type="PANTHER" id="PTHR47212:SF15">
    <property type="entry name" value="PHOSPHATIDYLINOSITOL N-ACETYGLUCOSAMINLYTRANSFERASE SUBUNIT P-LIKE PROTEIN"/>
    <property type="match status" value="1"/>
</dbReference>
<feature type="domain" description="DUF4378" evidence="3">
    <location>
        <begin position="723"/>
        <end position="870"/>
    </location>
</feature>
<dbReference type="PANTHER" id="PTHR47212">
    <property type="entry name" value="ADHESIN-LIKE PROTEIN, PUTATIVE (DUF3741)-RELATED"/>
    <property type="match status" value="1"/>
</dbReference>
<feature type="region of interest" description="Disordered" evidence="1">
    <location>
        <begin position="160"/>
        <end position="180"/>
    </location>
</feature>
<dbReference type="Pfam" id="PF12552">
    <property type="entry name" value="DUF3741"/>
    <property type="match status" value="1"/>
</dbReference>
<evidence type="ECO:0008006" key="6">
    <source>
        <dbReference type="Google" id="ProtNLM"/>
    </source>
</evidence>
<evidence type="ECO:0000313" key="5">
    <source>
        <dbReference type="Proteomes" id="UP000236291"/>
    </source>
</evidence>
<dbReference type="InterPro" id="IPR022212">
    <property type="entry name" value="DUF3741"/>
</dbReference>
<evidence type="ECO:0000256" key="1">
    <source>
        <dbReference type="SAM" id="MobiDB-lite"/>
    </source>
</evidence>
<feature type="region of interest" description="Disordered" evidence="1">
    <location>
        <begin position="626"/>
        <end position="659"/>
    </location>
</feature>
<dbReference type="Proteomes" id="UP000236291">
    <property type="component" value="Unassembled WGS sequence"/>
</dbReference>
<reference evidence="4 5" key="1">
    <citation type="journal article" date="2014" name="Am. J. Bot.">
        <title>Genome assembly and annotation for red clover (Trifolium pratense; Fabaceae).</title>
        <authorList>
            <person name="Istvanek J."/>
            <person name="Jaros M."/>
            <person name="Krenek A."/>
            <person name="Repkova J."/>
        </authorList>
    </citation>
    <scope>NUCLEOTIDE SEQUENCE [LARGE SCALE GENOMIC DNA]</scope>
    <source>
        <strain evidence="5">cv. Tatra</strain>
        <tissue evidence="4">Young leaves</tissue>
    </source>
</reference>
<feature type="domain" description="DUF3741" evidence="2">
    <location>
        <begin position="236"/>
        <end position="279"/>
    </location>
</feature>
<evidence type="ECO:0000313" key="4">
    <source>
        <dbReference type="EMBL" id="PNY12250.1"/>
    </source>
</evidence>
<feature type="compositionally biased region" description="Polar residues" evidence="1">
    <location>
        <begin position="545"/>
        <end position="559"/>
    </location>
</feature>
<dbReference type="Pfam" id="PF14309">
    <property type="entry name" value="DUF4378"/>
    <property type="match status" value="1"/>
</dbReference>
<proteinExistence type="predicted"/>
<reference evidence="4 5" key="2">
    <citation type="journal article" date="2017" name="Front. Plant Sci.">
        <title>Gene Classification and Mining of Molecular Markers Useful in Red Clover (Trifolium pratense) Breeding.</title>
        <authorList>
            <person name="Istvanek J."/>
            <person name="Dluhosova J."/>
            <person name="Dluhos P."/>
            <person name="Patkova L."/>
            <person name="Nedelnik J."/>
            <person name="Repkova J."/>
        </authorList>
    </citation>
    <scope>NUCLEOTIDE SEQUENCE [LARGE SCALE GENOMIC DNA]</scope>
    <source>
        <strain evidence="5">cv. Tatra</strain>
        <tissue evidence="4">Young leaves</tissue>
    </source>
</reference>
<dbReference type="InterPro" id="IPR025486">
    <property type="entry name" value="DUF4378"/>
</dbReference>
<dbReference type="STRING" id="57577.A0A2K3PAD5"/>
<dbReference type="EMBL" id="ASHM01005147">
    <property type="protein sequence ID" value="PNY12250.1"/>
    <property type="molecule type" value="Genomic_DNA"/>
</dbReference>
<protein>
    <recommendedName>
        <fullName evidence="6">DUF3741 domain-containing protein</fullName>
    </recommendedName>
</protein>
<accession>A0A2K3PAD5</accession>
<sequence>MIGQRKRTDRSQVWSINMAKKSQRRTVRYERDKSGCMWGFISMFDFRHGHFTRKLIADKSQSSKHSGGVVHSKNKFEVLNDIDEDCQGTFDSVESKRPTVRTIINKPSVKKLIEEEMFTDQNAMKDIDNSERREVFLKLDSKRKKKSCEKKQDITDDLNLDATSKSETSHRQHSRKQSKDNLDVDTIIEEFCNLKGVRSMIQGNDGEVGKHAQLNQKQKNAVSGKNSRDAIREFVNQMILNGKDPVEARKFLFSDELMEALQLISSDKELFIAFLQNPNPLVLKCVQEFENSQRENDNEYSRVTGCKFSEQDHGNKEQTSEIVNQKKHNFFRKKVKSQSKSSTNENGNTGISNKIVILKPGSNTSENSKTTINSLASALDSHDNVKYGSPSERGSSHFSLTEIKKKLKNAIGRERHGKGIGKDNVGMRSPNKDHFFIEKIARPSTGVTKGNKTGKNKDSEAVVDREKGVYPKQGVSNLYIEAKKHLCEMIGNEDENMDSSSRLTSKTLGRIISFPDYNFSPLNSPGKDWEDRFVTAKRRLHGESYNNKSQEIKSDSNFSDGIISGDKDENRDEIVTEGDVESTKDVTIIESSSEPVDLSARIEEQSHNISESSDCAAFSQCLEQDVTEENQSSSPLSSTSHSSITRETKEQEIVTDVSARPSPVSVLDAPFLEDDATSANSRFQPAEVPVRPLHVQFEEQDSSLVNEIKRAKYCIEENESIYVYIEAVLEASGLTRDQLLMKCLSSDKILDPSLFDQVELSPNRLCHDPKLLYDCINEILMEVCCDYFGASPFVSFVNPSIKPTPNMKTVILMVSEGVCWHLLLLPPPHTLDKIVRKDMEKCGAWMDLRFEAETVGFELSDAILEELMEDTILSCVRSKSLEGESYEHNNDKNIADV</sequence>